<dbReference type="EMBL" id="ML213590">
    <property type="protein sequence ID" value="TFK44801.1"/>
    <property type="molecule type" value="Genomic_DNA"/>
</dbReference>
<evidence type="ECO:0000256" key="1">
    <source>
        <dbReference type="SAM" id="MobiDB-lite"/>
    </source>
</evidence>
<feature type="compositionally biased region" description="Basic and acidic residues" evidence="1">
    <location>
        <begin position="239"/>
        <end position="250"/>
    </location>
</feature>
<feature type="compositionally biased region" description="Low complexity" evidence="1">
    <location>
        <begin position="133"/>
        <end position="147"/>
    </location>
</feature>
<dbReference type="Proteomes" id="UP000308652">
    <property type="component" value="Unassembled WGS sequence"/>
</dbReference>
<keyword evidence="3" id="KW-1185">Reference proteome</keyword>
<reference evidence="2 3" key="1">
    <citation type="journal article" date="2019" name="Nat. Ecol. Evol.">
        <title>Megaphylogeny resolves global patterns of mushroom evolution.</title>
        <authorList>
            <person name="Varga T."/>
            <person name="Krizsan K."/>
            <person name="Foldi C."/>
            <person name="Dima B."/>
            <person name="Sanchez-Garcia M."/>
            <person name="Sanchez-Ramirez S."/>
            <person name="Szollosi G.J."/>
            <person name="Szarkandi J.G."/>
            <person name="Papp V."/>
            <person name="Albert L."/>
            <person name="Andreopoulos W."/>
            <person name="Angelini C."/>
            <person name="Antonin V."/>
            <person name="Barry K.W."/>
            <person name="Bougher N.L."/>
            <person name="Buchanan P."/>
            <person name="Buyck B."/>
            <person name="Bense V."/>
            <person name="Catcheside P."/>
            <person name="Chovatia M."/>
            <person name="Cooper J."/>
            <person name="Damon W."/>
            <person name="Desjardin D."/>
            <person name="Finy P."/>
            <person name="Geml J."/>
            <person name="Haridas S."/>
            <person name="Hughes K."/>
            <person name="Justo A."/>
            <person name="Karasinski D."/>
            <person name="Kautmanova I."/>
            <person name="Kiss B."/>
            <person name="Kocsube S."/>
            <person name="Kotiranta H."/>
            <person name="LaButti K.M."/>
            <person name="Lechner B.E."/>
            <person name="Liimatainen K."/>
            <person name="Lipzen A."/>
            <person name="Lukacs Z."/>
            <person name="Mihaltcheva S."/>
            <person name="Morgado L.N."/>
            <person name="Niskanen T."/>
            <person name="Noordeloos M.E."/>
            <person name="Ohm R.A."/>
            <person name="Ortiz-Santana B."/>
            <person name="Ovrebo C."/>
            <person name="Racz N."/>
            <person name="Riley R."/>
            <person name="Savchenko A."/>
            <person name="Shiryaev A."/>
            <person name="Soop K."/>
            <person name="Spirin V."/>
            <person name="Szebenyi C."/>
            <person name="Tomsovsky M."/>
            <person name="Tulloss R.E."/>
            <person name="Uehling J."/>
            <person name="Grigoriev I.V."/>
            <person name="Vagvolgyi C."/>
            <person name="Papp T."/>
            <person name="Martin F.M."/>
            <person name="Miettinen O."/>
            <person name="Hibbett D.S."/>
            <person name="Nagy L.G."/>
        </authorList>
    </citation>
    <scope>NUCLEOTIDE SEQUENCE [LARGE SCALE GENOMIC DNA]</scope>
    <source>
        <strain evidence="2 3">CBS 166.37</strain>
    </source>
</reference>
<protein>
    <submittedName>
        <fullName evidence="2">Uncharacterized protein</fullName>
    </submittedName>
</protein>
<name>A0A5C3MTT7_9AGAR</name>
<accession>A0A5C3MTT7</accession>
<feature type="compositionally biased region" description="Polar residues" evidence="1">
    <location>
        <begin position="227"/>
        <end position="237"/>
    </location>
</feature>
<proteinExistence type="predicted"/>
<evidence type="ECO:0000313" key="2">
    <source>
        <dbReference type="EMBL" id="TFK44801.1"/>
    </source>
</evidence>
<feature type="region of interest" description="Disordered" evidence="1">
    <location>
        <begin position="63"/>
        <end position="293"/>
    </location>
</feature>
<dbReference type="OrthoDB" id="3215534at2759"/>
<feature type="region of interest" description="Disordered" evidence="1">
    <location>
        <begin position="399"/>
        <end position="549"/>
    </location>
</feature>
<organism evidence="2 3">
    <name type="scientific">Crucibulum laeve</name>
    <dbReference type="NCBI Taxonomy" id="68775"/>
    <lineage>
        <taxon>Eukaryota</taxon>
        <taxon>Fungi</taxon>
        <taxon>Dikarya</taxon>
        <taxon>Basidiomycota</taxon>
        <taxon>Agaricomycotina</taxon>
        <taxon>Agaricomycetes</taxon>
        <taxon>Agaricomycetidae</taxon>
        <taxon>Agaricales</taxon>
        <taxon>Agaricineae</taxon>
        <taxon>Nidulariaceae</taxon>
        <taxon>Crucibulum</taxon>
    </lineage>
</organism>
<dbReference type="AlphaFoldDB" id="A0A5C3MTT7"/>
<feature type="compositionally biased region" description="Acidic residues" evidence="1">
    <location>
        <begin position="515"/>
        <end position="525"/>
    </location>
</feature>
<sequence>MPNIPDDDTPPPPERPIIRQAVAFSAAPAAVTVNTYEASIPAAPTHNIFFLPGQEVPKVKAKKRAAKKAKRTEEFASQTGRFRLESYDPSPASQPPIHFGNGPYNSLFRGTLPGGNAQRSESPAMSTSSGYPTSSTLSESTFSPSSSNKKRPKSISKPKTTTSKGKVAEPRPVASTSNLPPPSGPSSTIIVGNIPPVTQPGMSVDVSQTPISPHTRTEYSRSDGFSPATSNASNSYYRRNYEQDISHQDRQTSYLSPAPAEVQRPTQSYDNTPRRADPSQRTTQAVDQGPKRTSNLPVRMVTVLIQDDRSGVMDYQLAEVRVSLRTMEDPQLGYWADAKELCESLQTGPSRIDGPAKVYTLRGKYRQFFLRVSEDNVDEFITANLIINPDRTITAIVEEPRPPGRLPQPPKIPRDLHQAPSPSPEPLRRQDALSAKAQAAEGYQRRRLSPSFDDYDSRSDHDPKKRRTKSPSTSRDGRQTSPGGASSPVNSYHRTSEAETSRNKNTTSSLRVVDEDYDEDDDDFSDTPQPTEHYRRRDYDSPAPDEDPKELYTKITRAVQVIIEKEDDWPKYFQARAKGYQLAGVLKQYDFVQRMFDKYAGELAPFETQKYVIEKIHITSALNIDTPDSPDPGFASRCTETLNLLKLYGKNGSRYEDPDTMELLNDKTIPSHSERRDKRLRKLLLKADQRWKTEHPDGVSENSCWSRRSSAQGEGDRRLSIEHLAGTSR</sequence>
<dbReference type="STRING" id="68775.A0A5C3MTT7"/>
<feature type="compositionally biased region" description="Polar residues" evidence="1">
    <location>
        <begin position="205"/>
        <end position="214"/>
    </location>
</feature>
<feature type="compositionally biased region" description="Polar residues" evidence="1">
    <location>
        <begin position="700"/>
        <end position="712"/>
    </location>
</feature>
<evidence type="ECO:0000313" key="3">
    <source>
        <dbReference type="Proteomes" id="UP000308652"/>
    </source>
</evidence>
<feature type="compositionally biased region" description="Polar residues" evidence="1">
    <location>
        <begin position="279"/>
        <end position="293"/>
    </location>
</feature>
<feature type="region of interest" description="Disordered" evidence="1">
    <location>
        <begin position="692"/>
        <end position="729"/>
    </location>
</feature>
<feature type="compositionally biased region" description="Polar residues" evidence="1">
    <location>
        <begin position="117"/>
        <end position="132"/>
    </location>
</feature>
<feature type="compositionally biased region" description="Polar residues" evidence="1">
    <location>
        <begin position="470"/>
        <end position="493"/>
    </location>
</feature>
<gene>
    <name evidence="2" type="ORF">BDQ12DRAFT_673598</name>
</gene>